<dbReference type="PANTHER" id="PTHR43722">
    <property type="entry name" value="PROLINE IMINOPEPTIDASE"/>
    <property type="match status" value="1"/>
</dbReference>
<evidence type="ECO:0000256" key="5">
    <source>
        <dbReference type="ARBA" id="ARBA00021843"/>
    </source>
</evidence>
<feature type="active site" description="Proton donor" evidence="12">
    <location>
        <position position="299"/>
    </location>
</feature>
<proteinExistence type="inferred from homology"/>
<evidence type="ECO:0000256" key="8">
    <source>
        <dbReference type="ARBA" id="ARBA00022670"/>
    </source>
</evidence>
<reference evidence="15 16" key="1">
    <citation type="submission" date="2016-06" db="EMBL/GenBank/DDBJ databases">
        <title>Genome sequence of endosymbiont of Candidatus Endolucinida thiodiazotropha.</title>
        <authorList>
            <person name="Poehlein A."/>
            <person name="Koenig S."/>
            <person name="Heiden S.E."/>
            <person name="Thuermer A."/>
            <person name="Voget S."/>
            <person name="Daniel R."/>
            <person name="Markert S."/>
            <person name="Gros O."/>
            <person name="Schweder T."/>
        </authorList>
    </citation>
    <scope>NUCLEOTIDE SEQUENCE [LARGE SCALE GENOMIC DNA]</scope>
    <source>
        <strain evidence="15 16">COS</strain>
    </source>
</reference>
<comment type="similarity">
    <text evidence="3 11 13">Belongs to the peptidase S33 family.</text>
</comment>
<evidence type="ECO:0000256" key="12">
    <source>
        <dbReference type="PIRSR" id="PIRSR006431-1"/>
    </source>
</evidence>
<dbReference type="PIRSF" id="PIRSF006431">
    <property type="entry name" value="Pept_S33"/>
    <property type="match status" value="1"/>
</dbReference>
<accession>A0A7Z1ADZ3</accession>
<evidence type="ECO:0000256" key="1">
    <source>
        <dbReference type="ARBA" id="ARBA00001585"/>
    </source>
</evidence>
<evidence type="ECO:0000259" key="14">
    <source>
        <dbReference type="Pfam" id="PF00561"/>
    </source>
</evidence>
<dbReference type="PRINTS" id="PR00111">
    <property type="entry name" value="ABHYDROLASE"/>
</dbReference>
<dbReference type="RefSeq" id="WP_069127105.1">
    <property type="nucleotide sequence ID" value="NZ_MARB01000022.1"/>
</dbReference>
<comment type="subcellular location">
    <subcellularLocation>
        <location evidence="2 11">Cytoplasm</location>
    </subcellularLocation>
</comment>
<dbReference type="InterPro" id="IPR000073">
    <property type="entry name" value="AB_hydrolase_1"/>
</dbReference>
<dbReference type="GO" id="GO:0005737">
    <property type="term" value="C:cytoplasm"/>
    <property type="evidence" value="ECO:0007669"/>
    <property type="project" value="UniProtKB-SubCell"/>
</dbReference>
<keyword evidence="6 11" id="KW-0031">Aminopeptidase</keyword>
<dbReference type="InterPro" id="IPR005944">
    <property type="entry name" value="Pro_iminopeptidase"/>
</dbReference>
<dbReference type="AlphaFoldDB" id="A0A7Z1ADZ3"/>
<evidence type="ECO:0000256" key="10">
    <source>
        <dbReference type="ARBA" id="ARBA00029605"/>
    </source>
</evidence>
<dbReference type="Gene3D" id="3.40.50.1820">
    <property type="entry name" value="alpha/beta hydrolase"/>
    <property type="match status" value="1"/>
</dbReference>
<feature type="domain" description="AB hydrolase-1" evidence="14">
    <location>
        <begin position="36"/>
        <end position="301"/>
    </location>
</feature>
<evidence type="ECO:0000256" key="6">
    <source>
        <dbReference type="ARBA" id="ARBA00022438"/>
    </source>
</evidence>
<gene>
    <name evidence="15" type="primary">pip_2</name>
    <name evidence="15" type="ORF">CODIS_33590</name>
</gene>
<feature type="active site" evidence="12">
    <location>
        <position position="271"/>
    </location>
</feature>
<dbReference type="PRINTS" id="PR00793">
    <property type="entry name" value="PROAMNOPTASE"/>
</dbReference>
<keyword evidence="7 11" id="KW-0963">Cytoplasm</keyword>
<evidence type="ECO:0000256" key="7">
    <source>
        <dbReference type="ARBA" id="ARBA00022490"/>
    </source>
</evidence>
<sequence length="321" mass="36726">MRSLYPPNEPNAVYKICVDQFHELYVEECGNTQGVPVVFLHGGPGSGCSEDHRRFFDPDFYRIILFDQRGSGKSLPLGEIKKNRTLELVSDMETIRSHLEIDRWMLFGGSWGATLSLIYALSHPDRVLGMILRGTFLARETDLDWFFVGLKRLFPQAWNRLSHGLPDNTELENLISWYHAAVHAGNDILALQAAHRWSEWGSRIVNWHKPQSEADADKAPESEVQQERLLAKVKIETHYARHRYFIENNEILNRIGSLSAMPVSVVHGRFDLICTMESAWLLHRAIPDSRFVQVPDAGHIIDEPSMAAALVEETDRMRELL</sequence>
<evidence type="ECO:0000313" key="15">
    <source>
        <dbReference type="EMBL" id="ODJ86440.1"/>
    </source>
</evidence>
<dbReference type="InterPro" id="IPR029058">
    <property type="entry name" value="AB_hydrolase_fold"/>
</dbReference>
<dbReference type="OrthoDB" id="9796770at2"/>
<evidence type="ECO:0000256" key="9">
    <source>
        <dbReference type="ARBA" id="ARBA00022801"/>
    </source>
</evidence>
<comment type="caution">
    <text evidence="15">The sequence shown here is derived from an EMBL/GenBank/DDBJ whole genome shotgun (WGS) entry which is preliminary data.</text>
</comment>
<evidence type="ECO:0000256" key="11">
    <source>
        <dbReference type="PIRNR" id="PIRNR006431"/>
    </source>
</evidence>
<dbReference type="Proteomes" id="UP000094769">
    <property type="component" value="Unassembled WGS sequence"/>
</dbReference>
<evidence type="ECO:0000256" key="3">
    <source>
        <dbReference type="ARBA" id="ARBA00010088"/>
    </source>
</evidence>
<dbReference type="EC" id="3.4.11.5" evidence="4 11"/>
<feature type="active site" description="Nucleophile" evidence="12">
    <location>
        <position position="110"/>
    </location>
</feature>
<keyword evidence="16" id="KW-1185">Reference proteome</keyword>
<dbReference type="Pfam" id="PF00561">
    <property type="entry name" value="Abhydrolase_1"/>
    <property type="match status" value="1"/>
</dbReference>
<dbReference type="NCBIfam" id="TIGR01249">
    <property type="entry name" value="pro_imino_pep_1"/>
    <property type="match status" value="1"/>
</dbReference>
<dbReference type="EMBL" id="MARB01000022">
    <property type="protein sequence ID" value="ODJ86440.1"/>
    <property type="molecule type" value="Genomic_DNA"/>
</dbReference>
<evidence type="ECO:0000256" key="4">
    <source>
        <dbReference type="ARBA" id="ARBA00012568"/>
    </source>
</evidence>
<dbReference type="GO" id="GO:0004177">
    <property type="term" value="F:aminopeptidase activity"/>
    <property type="evidence" value="ECO:0007669"/>
    <property type="project" value="UniProtKB-UniRule"/>
</dbReference>
<evidence type="ECO:0000256" key="2">
    <source>
        <dbReference type="ARBA" id="ARBA00004496"/>
    </source>
</evidence>
<keyword evidence="9 11" id="KW-0378">Hydrolase</keyword>
<comment type="catalytic activity">
    <reaction evidence="1 11 13">
        <text>Release of N-terminal proline from a peptide.</text>
        <dbReference type="EC" id="3.4.11.5"/>
    </reaction>
</comment>
<name>A0A7Z1ADZ3_9GAMM</name>
<evidence type="ECO:0000313" key="16">
    <source>
        <dbReference type="Proteomes" id="UP000094769"/>
    </source>
</evidence>
<keyword evidence="8 11" id="KW-0645">Protease</keyword>
<evidence type="ECO:0000256" key="13">
    <source>
        <dbReference type="RuleBase" id="RU003421"/>
    </source>
</evidence>
<protein>
    <recommendedName>
        <fullName evidence="5 11">Proline iminopeptidase</fullName>
        <shortName evidence="11">PIP</shortName>
        <ecNumber evidence="4 11">3.4.11.5</ecNumber>
    </recommendedName>
    <alternativeName>
        <fullName evidence="10 11">Prolyl aminopeptidase</fullName>
    </alternativeName>
</protein>
<dbReference type="GO" id="GO:0006508">
    <property type="term" value="P:proteolysis"/>
    <property type="evidence" value="ECO:0007669"/>
    <property type="project" value="UniProtKB-KW"/>
</dbReference>
<dbReference type="SUPFAM" id="SSF53474">
    <property type="entry name" value="alpha/beta-Hydrolases"/>
    <property type="match status" value="1"/>
</dbReference>
<organism evidence="15 16">
    <name type="scientific">Candidatus Thiodiazotropha endolucinida</name>
    <dbReference type="NCBI Taxonomy" id="1655433"/>
    <lineage>
        <taxon>Bacteria</taxon>
        <taxon>Pseudomonadati</taxon>
        <taxon>Pseudomonadota</taxon>
        <taxon>Gammaproteobacteria</taxon>
        <taxon>Chromatiales</taxon>
        <taxon>Sedimenticolaceae</taxon>
        <taxon>Candidatus Thiodiazotropha</taxon>
    </lineage>
</organism>
<dbReference type="PANTHER" id="PTHR43722:SF1">
    <property type="entry name" value="PROLINE IMINOPEPTIDASE"/>
    <property type="match status" value="1"/>
</dbReference>
<dbReference type="InterPro" id="IPR002410">
    <property type="entry name" value="Peptidase_S33"/>
</dbReference>